<proteinExistence type="predicted"/>
<accession>A0A430RNA6</accession>
<dbReference type="EMBL" id="PELV01000073">
    <property type="protein sequence ID" value="RTH19985.1"/>
    <property type="molecule type" value="Genomic_DNA"/>
</dbReference>
<feature type="region of interest" description="Disordered" evidence="1">
    <location>
        <begin position="1"/>
        <end position="66"/>
    </location>
</feature>
<organism evidence="2 3">
    <name type="scientific">Thermus scotoductus</name>
    <dbReference type="NCBI Taxonomy" id="37636"/>
    <lineage>
        <taxon>Bacteria</taxon>
        <taxon>Thermotogati</taxon>
        <taxon>Deinococcota</taxon>
        <taxon>Deinococci</taxon>
        <taxon>Thermales</taxon>
        <taxon>Thermaceae</taxon>
        <taxon>Thermus</taxon>
    </lineage>
</organism>
<evidence type="ECO:0000313" key="2">
    <source>
        <dbReference type="EMBL" id="RTH19985.1"/>
    </source>
</evidence>
<gene>
    <name evidence="2" type="ORF">CSW41_03030</name>
</gene>
<name>A0A430RNA6_THESC</name>
<protein>
    <submittedName>
        <fullName evidence="2">Isocitrate dehydrogenase (NADP(+))</fullName>
    </submittedName>
</protein>
<comment type="caution">
    <text evidence="2">The sequence shown here is derived from an EMBL/GenBank/DDBJ whole genome shotgun (WGS) entry which is preliminary data.</text>
</comment>
<feature type="non-terminal residue" evidence="2">
    <location>
        <position position="66"/>
    </location>
</feature>
<reference evidence="2 3" key="1">
    <citation type="journal article" date="2019" name="Extremophiles">
        <title>Biogeography of thermophiles and predominance of Thermus scotoductus in domestic water heaters.</title>
        <authorList>
            <person name="Wilpiszeski R.L."/>
            <person name="Zhang Z."/>
            <person name="House C.H."/>
        </authorList>
    </citation>
    <scope>NUCLEOTIDE SEQUENCE [LARGE SCALE GENOMIC DNA]</scope>
    <source>
        <strain evidence="2 3">28_S28</strain>
    </source>
</reference>
<dbReference type="AlphaFoldDB" id="A0A430RNA6"/>
<dbReference type="Proteomes" id="UP000287439">
    <property type="component" value="Unassembled WGS sequence"/>
</dbReference>
<evidence type="ECO:0000313" key="3">
    <source>
        <dbReference type="Proteomes" id="UP000287439"/>
    </source>
</evidence>
<sequence>MQDASRRSRRGGRASFCSPAPYPEPRGPRPLAFPYPPLPLPTPHPPHGLSLPPPPTGPAPSNTPPP</sequence>
<evidence type="ECO:0000256" key="1">
    <source>
        <dbReference type="SAM" id="MobiDB-lite"/>
    </source>
</evidence>
<feature type="compositionally biased region" description="Pro residues" evidence="1">
    <location>
        <begin position="31"/>
        <end position="66"/>
    </location>
</feature>